<keyword evidence="2" id="KW-1185">Reference proteome</keyword>
<evidence type="ECO:0000313" key="2">
    <source>
        <dbReference type="Proteomes" id="UP000485880"/>
    </source>
</evidence>
<dbReference type="Proteomes" id="UP000485880">
    <property type="component" value="Unassembled WGS sequence"/>
</dbReference>
<dbReference type="AlphaFoldDB" id="A0A8B6M6F5"/>
<accession>A0A8B6M6F5</accession>
<reference evidence="1 2" key="1">
    <citation type="submission" date="2019-05" db="EMBL/GenBank/DDBJ databases">
        <authorList>
            <person name="Farhan Ul Haque M."/>
        </authorList>
    </citation>
    <scope>NUCLEOTIDE SEQUENCE [LARGE SCALE GENOMIC DNA]</scope>
    <source>
        <strain evidence="1">2</strain>
    </source>
</reference>
<dbReference type="EMBL" id="CABFMQ020000079">
    <property type="protein sequence ID" value="VTZ50326.1"/>
    <property type="molecule type" value="Genomic_DNA"/>
</dbReference>
<comment type="caution">
    <text evidence="1">The sequence shown here is derived from an EMBL/GenBank/DDBJ whole genome shotgun (WGS) entry which is preliminary data.</text>
</comment>
<name>A0A8B6M6F5_METTU</name>
<gene>
    <name evidence="1" type="ORF">MPC4_220056</name>
</gene>
<proteinExistence type="predicted"/>
<organism evidence="1 2">
    <name type="scientific">Methylocella tundrae</name>
    <dbReference type="NCBI Taxonomy" id="227605"/>
    <lineage>
        <taxon>Bacteria</taxon>
        <taxon>Pseudomonadati</taxon>
        <taxon>Pseudomonadota</taxon>
        <taxon>Alphaproteobacteria</taxon>
        <taxon>Hyphomicrobiales</taxon>
        <taxon>Beijerinckiaceae</taxon>
        <taxon>Methylocella</taxon>
    </lineage>
</organism>
<sequence length="50" mass="6059">MSFGSPERRRAKEELKRKYLEEFQNKSDYTKDELKEINKLVKLINSRLAQ</sequence>
<evidence type="ECO:0000313" key="1">
    <source>
        <dbReference type="EMBL" id="VTZ50326.1"/>
    </source>
</evidence>
<protein>
    <submittedName>
        <fullName evidence="1">Uncharacterized protein</fullName>
    </submittedName>
</protein>